<protein>
    <recommendedName>
        <fullName evidence="4">Methyltransferase domain-containing protein</fullName>
    </recommendedName>
</protein>
<comment type="caution">
    <text evidence="2">The sequence shown here is derived from an EMBL/GenBank/DDBJ whole genome shotgun (WGS) entry which is preliminary data.</text>
</comment>
<evidence type="ECO:0008006" key="4">
    <source>
        <dbReference type="Google" id="ProtNLM"/>
    </source>
</evidence>
<keyword evidence="3" id="KW-1185">Reference proteome</keyword>
<dbReference type="InterPro" id="IPR029063">
    <property type="entry name" value="SAM-dependent_MTases_sf"/>
</dbReference>
<dbReference type="Proteomes" id="UP001190700">
    <property type="component" value="Unassembled WGS sequence"/>
</dbReference>
<reference evidence="2 3" key="1">
    <citation type="journal article" date="2015" name="Genome Biol. Evol.">
        <title>Comparative Genomics of a Bacterivorous Green Alga Reveals Evolutionary Causalities and Consequences of Phago-Mixotrophic Mode of Nutrition.</title>
        <authorList>
            <person name="Burns J.A."/>
            <person name="Paasch A."/>
            <person name="Narechania A."/>
            <person name="Kim E."/>
        </authorList>
    </citation>
    <scope>NUCLEOTIDE SEQUENCE [LARGE SCALE GENOMIC DNA]</scope>
    <source>
        <strain evidence="2 3">PLY_AMNH</strain>
    </source>
</reference>
<evidence type="ECO:0000313" key="3">
    <source>
        <dbReference type="Proteomes" id="UP001190700"/>
    </source>
</evidence>
<keyword evidence="1" id="KW-0732">Signal</keyword>
<feature type="signal peptide" evidence="1">
    <location>
        <begin position="1"/>
        <end position="18"/>
    </location>
</feature>
<dbReference type="AlphaFoldDB" id="A0AAE0L5T1"/>
<organism evidence="2 3">
    <name type="scientific">Cymbomonas tetramitiformis</name>
    <dbReference type="NCBI Taxonomy" id="36881"/>
    <lineage>
        <taxon>Eukaryota</taxon>
        <taxon>Viridiplantae</taxon>
        <taxon>Chlorophyta</taxon>
        <taxon>Pyramimonadophyceae</taxon>
        <taxon>Pyramimonadales</taxon>
        <taxon>Pyramimonadaceae</taxon>
        <taxon>Cymbomonas</taxon>
    </lineage>
</organism>
<dbReference type="EMBL" id="LGRX02008734">
    <property type="protein sequence ID" value="KAK3272897.1"/>
    <property type="molecule type" value="Genomic_DNA"/>
</dbReference>
<gene>
    <name evidence="2" type="ORF">CYMTET_18834</name>
</gene>
<sequence length="599" mass="67484">MSFRIACFTLLSIFATCAEEEGPASCASTPHPDTPSHPDTPLEVFDPTYVYEREDDVHPREFEEMKVLEGLGANIEPALNIVYSQDVAGFERAESVLLKALQKGLVGRRAVAHLYNQQGRWSDVVKLFDGGQVGVADDTLPFEMGPVESPYLENLALVTPLLQLGQTVRAERLLHQIREGACKLTDDDSKKYEILMEYVHKASNWWLGSLDWEQLRADSQTILNVVLSEDSSCYGSAALDVTTEEVVRRLKAQARGVRHEELADDPRALAASAYAFLALRSWLQQKYSEASNLAAAAMDLEGWSSSFWPLYCPMWANAVREGKTDDQSPAARRWIKPWLAEREFLKGQPGALGNLSRAVSYLRELECSDDFIHEQLRRVYTYHHTECPKQRRSREGAAESRRDATPSCATYSFDTFNYGTLYYQGFTKIHKHNTVKTRLQKTAELDLDYIFLGSNTGNELMYAAATYGVRVVGYDLLCPLVEIGQSVASREFADLVASKRISFHCQDALFADLSRAGLVYVDDCDWDLSVRRALWEKLKDEVPLGTVVVSWGMHAMPTERSTRKAKMKIVKKLTVVESSWGFQDEEESNTVLIEHLVEA</sequence>
<evidence type="ECO:0000256" key="1">
    <source>
        <dbReference type="SAM" id="SignalP"/>
    </source>
</evidence>
<evidence type="ECO:0000313" key="2">
    <source>
        <dbReference type="EMBL" id="KAK3272897.1"/>
    </source>
</evidence>
<name>A0AAE0L5T1_9CHLO</name>
<dbReference type="Gene3D" id="3.40.50.150">
    <property type="entry name" value="Vaccinia Virus protein VP39"/>
    <property type="match status" value="1"/>
</dbReference>
<accession>A0AAE0L5T1</accession>
<feature type="chain" id="PRO_5042063286" description="Methyltransferase domain-containing protein" evidence="1">
    <location>
        <begin position="19"/>
        <end position="599"/>
    </location>
</feature>
<proteinExistence type="predicted"/>
<dbReference type="SUPFAM" id="SSF53335">
    <property type="entry name" value="S-adenosyl-L-methionine-dependent methyltransferases"/>
    <property type="match status" value="1"/>
</dbReference>